<dbReference type="Proteomes" id="UP000494119">
    <property type="component" value="Unassembled WGS sequence"/>
</dbReference>
<evidence type="ECO:0000313" key="2">
    <source>
        <dbReference type="Proteomes" id="UP000494119"/>
    </source>
</evidence>
<dbReference type="AlphaFoldDB" id="A0A6J5FM51"/>
<gene>
    <name evidence="1" type="ORF">LMG28688_01055</name>
</gene>
<keyword evidence="2" id="KW-1185">Reference proteome</keyword>
<accession>A0A6J5FM51</accession>
<organism evidence="1 2">
    <name type="scientific">Paraburkholderia caffeinitolerans</name>
    <dbReference type="NCBI Taxonomy" id="1723730"/>
    <lineage>
        <taxon>Bacteria</taxon>
        <taxon>Pseudomonadati</taxon>
        <taxon>Pseudomonadota</taxon>
        <taxon>Betaproteobacteria</taxon>
        <taxon>Burkholderiales</taxon>
        <taxon>Burkholderiaceae</taxon>
        <taxon>Paraburkholderia</taxon>
    </lineage>
</organism>
<dbReference type="EMBL" id="CADIKL010000004">
    <property type="protein sequence ID" value="CAB3780520.1"/>
    <property type="molecule type" value="Genomic_DNA"/>
</dbReference>
<name>A0A6J5FM51_9BURK</name>
<sequence>MSAQGRQDSHREVAHAAHAAAQALYAARAPRALPAGVAAGAVS</sequence>
<evidence type="ECO:0000313" key="1">
    <source>
        <dbReference type="EMBL" id="CAB3780520.1"/>
    </source>
</evidence>
<reference evidence="1 2" key="1">
    <citation type="submission" date="2020-04" db="EMBL/GenBank/DDBJ databases">
        <authorList>
            <person name="De Canck E."/>
        </authorList>
    </citation>
    <scope>NUCLEOTIDE SEQUENCE [LARGE SCALE GENOMIC DNA]</scope>
    <source>
        <strain evidence="1 2">LMG 28688</strain>
    </source>
</reference>
<proteinExistence type="predicted"/>
<dbReference type="RefSeq" id="WP_281365252.1">
    <property type="nucleotide sequence ID" value="NZ_CADIKL010000004.1"/>
</dbReference>
<protein>
    <submittedName>
        <fullName evidence="1">Uncharacterized protein</fullName>
    </submittedName>
</protein>